<feature type="compositionally biased region" description="Basic and acidic residues" evidence="4">
    <location>
        <begin position="126"/>
        <end position="137"/>
    </location>
</feature>
<dbReference type="EMBL" id="MFBO01000031">
    <property type="protein sequence ID" value="OGD97456.1"/>
    <property type="molecule type" value="Genomic_DNA"/>
</dbReference>
<evidence type="ECO:0000256" key="4">
    <source>
        <dbReference type="SAM" id="MobiDB-lite"/>
    </source>
</evidence>
<evidence type="ECO:0000313" key="5">
    <source>
        <dbReference type="EMBL" id="OGD97456.1"/>
    </source>
</evidence>
<dbReference type="InterPro" id="IPR000529">
    <property type="entry name" value="Ribosomal_bS6"/>
</dbReference>
<dbReference type="Proteomes" id="UP000176740">
    <property type="component" value="Unassembled WGS sequence"/>
</dbReference>
<accession>A0A1F5GZY4</accession>
<feature type="region of interest" description="Disordered" evidence="4">
    <location>
        <begin position="91"/>
        <end position="163"/>
    </location>
</feature>
<keyword evidence="5" id="KW-0689">Ribosomal protein</keyword>
<feature type="compositionally biased region" description="Basic residues" evidence="4">
    <location>
        <begin position="138"/>
        <end position="163"/>
    </location>
</feature>
<dbReference type="GO" id="GO:0003735">
    <property type="term" value="F:structural constituent of ribosome"/>
    <property type="evidence" value="ECO:0007669"/>
    <property type="project" value="InterPro"/>
</dbReference>
<dbReference type="GO" id="GO:0005840">
    <property type="term" value="C:ribosome"/>
    <property type="evidence" value="ECO:0007669"/>
    <property type="project" value="UniProtKB-KW"/>
</dbReference>
<dbReference type="AlphaFoldDB" id="A0A1F5GZY4"/>
<keyword evidence="5" id="KW-0687">Ribonucleoprotein</keyword>
<proteinExistence type="inferred from homology"/>
<feature type="compositionally biased region" description="Basic residues" evidence="4">
    <location>
        <begin position="91"/>
        <end position="100"/>
    </location>
</feature>
<reference evidence="5 6" key="1">
    <citation type="journal article" date="2016" name="Nat. Commun.">
        <title>Thousands of microbial genomes shed light on interconnected biogeochemical processes in an aquifer system.</title>
        <authorList>
            <person name="Anantharaman K."/>
            <person name="Brown C.T."/>
            <person name="Hug L.A."/>
            <person name="Sharon I."/>
            <person name="Castelle C.J."/>
            <person name="Probst A.J."/>
            <person name="Thomas B.C."/>
            <person name="Singh A."/>
            <person name="Wilkins M.J."/>
            <person name="Karaoz U."/>
            <person name="Brodie E.L."/>
            <person name="Williams K.H."/>
            <person name="Hubbard S.S."/>
            <person name="Banfield J.F."/>
        </authorList>
    </citation>
    <scope>NUCLEOTIDE SEQUENCE [LARGE SCALE GENOMIC DNA]</scope>
</reference>
<dbReference type="STRING" id="1797725.A3A49_00580"/>
<dbReference type="InterPro" id="IPR035980">
    <property type="entry name" value="Ribosomal_bS6_sf"/>
</dbReference>
<dbReference type="CDD" id="cd00473">
    <property type="entry name" value="bS6"/>
    <property type="match status" value="1"/>
</dbReference>
<dbReference type="GO" id="GO:0070181">
    <property type="term" value="F:small ribosomal subunit rRNA binding"/>
    <property type="evidence" value="ECO:0007669"/>
    <property type="project" value="TreeGrafter"/>
</dbReference>
<protein>
    <recommendedName>
        <fullName evidence="2">Small ribosomal subunit protein bS6</fullName>
    </recommendedName>
    <alternativeName>
        <fullName evidence="3">30S ribosomal protein S6</fullName>
    </alternativeName>
</protein>
<dbReference type="Gene3D" id="3.30.70.60">
    <property type="match status" value="1"/>
</dbReference>
<evidence type="ECO:0000256" key="3">
    <source>
        <dbReference type="ARBA" id="ARBA00035520"/>
    </source>
</evidence>
<evidence type="ECO:0000313" key="6">
    <source>
        <dbReference type="Proteomes" id="UP000176740"/>
    </source>
</evidence>
<dbReference type="NCBIfam" id="TIGR00166">
    <property type="entry name" value="S6"/>
    <property type="match status" value="1"/>
</dbReference>
<dbReference type="PANTHER" id="PTHR21011:SF1">
    <property type="entry name" value="SMALL RIBOSOMAL SUBUNIT PROTEIN BS6M"/>
    <property type="match status" value="1"/>
</dbReference>
<gene>
    <name evidence="5" type="ORF">A3A49_00580</name>
</gene>
<organism evidence="5 6">
    <name type="scientific">Candidatus Curtissbacteria bacterium RIFCSPLOWO2_01_FULL_38_11b</name>
    <dbReference type="NCBI Taxonomy" id="1797725"/>
    <lineage>
        <taxon>Bacteria</taxon>
        <taxon>Candidatus Curtissiibacteriota</taxon>
    </lineage>
</organism>
<name>A0A1F5GZY4_9BACT</name>
<feature type="compositionally biased region" description="Low complexity" evidence="4">
    <location>
        <begin position="115"/>
        <end position="125"/>
    </location>
</feature>
<comment type="similarity">
    <text evidence="1">Belongs to the bacterial ribosomal protein bS6 family.</text>
</comment>
<dbReference type="Pfam" id="PF01250">
    <property type="entry name" value="Ribosomal_S6"/>
    <property type="match status" value="1"/>
</dbReference>
<evidence type="ECO:0000256" key="2">
    <source>
        <dbReference type="ARBA" id="ARBA00035294"/>
    </source>
</evidence>
<dbReference type="GO" id="GO:0005737">
    <property type="term" value="C:cytoplasm"/>
    <property type="evidence" value="ECO:0007669"/>
    <property type="project" value="UniProtKB-ARBA"/>
</dbReference>
<dbReference type="PANTHER" id="PTHR21011">
    <property type="entry name" value="MITOCHONDRIAL 28S RIBOSOMAL PROTEIN S6"/>
    <property type="match status" value="1"/>
</dbReference>
<sequence>MYELMLVANVDRADQLLSRVEKNLKEANAVAISVDRLGKKPLAYSIMKQNDAIFFVVSFEAESGSIKSVWDKLRLEQEDLLRYLLIHKPKVKASKKSRKVAAKEEKDEEKEKPKVTVAVKKASTVKSEEERVSEVRKVSKVSKGKKTANKKSIKSKKGKSKKE</sequence>
<dbReference type="GO" id="GO:0006412">
    <property type="term" value="P:translation"/>
    <property type="evidence" value="ECO:0007669"/>
    <property type="project" value="InterPro"/>
</dbReference>
<comment type="caution">
    <text evidence="5">The sequence shown here is derived from an EMBL/GenBank/DDBJ whole genome shotgun (WGS) entry which is preliminary data.</text>
</comment>
<evidence type="ECO:0000256" key="1">
    <source>
        <dbReference type="ARBA" id="ARBA00009512"/>
    </source>
</evidence>
<feature type="compositionally biased region" description="Basic and acidic residues" evidence="4">
    <location>
        <begin position="101"/>
        <end position="114"/>
    </location>
</feature>
<dbReference type="InterPro" id="IPR014717">
    <property type="entry name" value="Transl_elong_EF1B/ribsomal_bS6"/>
</dbReference>
<dbReference type="InterPro" id="IPR020814">
    <property type="entry name" value="Ribosomal_S6_plastid/chlpt"/>
</dbReference>
<dbReference type="SUPFAM" id="SSF54995">
    <property type="entry name" value="Ribosomal protein S6"/>
    <property type="match status" value="1"/>
</dbReference>